<protein>
    <recommendedName>
        <fullName evidence="1">NodB homology domain-containing protein</fullName>
    </recommendedName>
</protein>
<dbReference type="KEGG" id="eel:EUBELI_20431"/>
<keyword evidence="2" id="KW-0614">Plasmid</keyword>
<dbReference type="PROSITE" id="PS51677">
    <property type="entry name" value="NODB"/>
    <property type="match status" value="1"/>
</dbReference>
<dbReference type="PANTHER" id="PTHR10587:SF125">
    <property type="entry name" value="POLYSACCHARIDE DEACETYLASE YHEN-RELATED"/>
    <property type="match status" value="1"/>
</dbReference>
<dbReference type="Gene3D" id="2.60.40.10">
    <property type="entry name" value="Immunoglobulins"/>
    <property type="match status" value="2"/>
</dbReference>
<dbReference type="InterPro" id="IPR032179">
    <property type="entry name" value="Cry22Aa_Ig-like"/>
</dbReference>
<dbReference type="GO" id="GO:0016810">
    <property type="term" value="F:hydrolase activity, acting on carbon-nitrogen (but not peptide) bonds"/>
    <property type="evidence" value="ECO:0007669"/>
    <property type="project" value="InterPro"/>
</dbReference>
<dbReference type="InterPro" id="IPR011330">
    <property type="entry name" value="Glyco_hydro/deAcase_b/a-brl"/>
</dbReference>
<proteinExistence type="predicted"/>
<sequence>MKKAIMKYLLIGSACVLFAVLGMVTYKKSQENKIVFTISDKICVSYGDNIDISNMQVIKNQHLHEKKNKTHITVEGDVNTRKIGDYDIDVIVRKGNKKASKKIVVEVADVEAPVIELSGDSEMTIEAGTQYEEPGFSADDNYDGDLTEKVEKNNDIDTCTKQDVIITYSVKDSSGNEAVANRTVHIVDTTPPQITLTQGSTCYVKCGTEYMEAGYYAEDICDGDITDKVQVTGDVNTSECGSYTVSYKVSDSSGNTAEAERTVRVYKPMTDNVVNPGDKVVYLTFDDGPGPYTQELLDVLDRYNVKATFFVTNGKPDYQNLIAEEASRGHTVAIHSASHDYSRIYQSVDAYFDDLNEMNNIILTQTGKYADIIRFPGGSSNTVSRSYCEGIMSQLVCAVEAKGFRYCDWNVSSGDAGSANTASQVICNVINGIKGRNISIVLQHDIKKFSVDAVEEIIQWGLSEGYTFLPITSTTPMSHHGINN</sequence>
<dbReference type="eggNOG" id="COG0726">
    <property type="taxonomic scope" value="Bacteria"/>
</dbReference>
<dbReference type="InterPro" id="IPR013783">
    <property type="entry name" value="Ig-like_fold"/>
</dbReference>
<dbReference type="AlphaFoldDB" id="C4Z6I4"/>
<evidence type="ECO:0000313" key="2">
    <source>
        <dbReference type="EMBL" id="ACR73576.1"/>
    </source>
</evidence>
<dbReference type="Pfam" id="PF16403">
    <property type="entry name" value="Bact_surface_Ig-like"/>
    <property type="match status" value="2"/>
</dbReference>
<dbReference type="Gene3D" id="3.20.20.370">
    <property type="entry name" value="Glycoside hydrolase/deacetylase"/>
    <property type="match status" value="1"/>
</dbReference>
<feature type="domain" description="NodB homology" evidence="1">
    <location>
        <begin position="279"/>
        <end position="469"/>
    </location>
</feature>
<dbReference type="InterPro" id="IPR050248">
    <property type="entry name" value="Polysacc_deacetylase_ArnD"/>
</dbReference>
<dbReference type="Proteomes" id="UP000001476">
    <property type="component" value="Plasmid pEubeli2"/>
</dbReference>
<gene>
    <name evidence="2" type="ordered locus">EUBELI_20431</name>
</gene>
<reference evidence="2 3" key="1">
    <citation type="journal article" date="2009" name="Proc. Natl. Acad. Sci. U.S.A.">
        <title>Characterizing a model human gut microbiota composed of members of its two dominant bacterial phyla.</title>
        <authorList>
            <person name="Mahowald M.A."/>
            <person name="Rey F.E."/>
            <person name="Seedorf H."/>
            <person name="Turnbaugh P.J."/>
            <person name="Fulton R.S."/>
            <person name="Wollam A."/>
            <person name="Shah N."/>
            <person name="Wang C."/>
            <person name="Magrini V."/>
            <person name="Wilson R.K."/>
            <person name="Cantarel B.L."/>
            <person name="Coutinho P.M."/>
            <person name="Henrissat B."/>
            <person name="Crock L.W."/>
            <person name="Russell A."/>
            <person name="Verberkmoes N.C."/>
            <person name="Hettich R.L."/>
            <person name="Gordon J.I."/>
        </authorList>
    </citation>
    <scope>NUCLEOTIDE SEQUENCE [LARGE SCALE GENOMIC DNA]</scope>
    <source>
        <strain evidence="3">ATCC 27750 / DSM 3376 / VPI C15-48 / C15-B4</strain>
        <plasmid evidence="2">unnamed</plasmid>
    </source>
</reference>
<dbReference type="EMBL" id="CP001106">
    <property type="protein sequence ID" value="ACR73576.1"/>
    <property type="molecule type" value="Genomic_DNA"/>
</dbReference>
<dbReference type="HOGENOM" id="CLU_038259_0_0_9"/>
<dbReference type="CDD" id="cd10944">
    <property type="entry name" value="CE4_SmPgdA_like"/>
    <property type="match status" value="1"/>
</dbReference>
<dbReference type="SUPFAM" id="SSF88713">
    <property type="entry name" value="Glycoside hydrolase/deacetylase"/>
    <property type="match status" value="1"/>
</dbReference>
<evidence type="ECO:0000313" key="3">
    <source>
        <dbReference type="Proteomes" id="UP000001476"/>
    </source>
</evidence>
<dbReference type="GO" id="GO:0005975">
    <property type="term" value="P:carbohydrate metabolic process"/>
    <property type="evidence" value="ECO:0007669"/>
    <property type="project" value="InterPro"/>
</dbReference>
<dbReference type="Pfam" id="PF01522">
    <property type="entry name" value="Polysacc_deac_1"/>
    <property type="match status" value="1"/>
</dbReference>
<keyword evidence="3" id="KW-1185">Reference proteome</keyword>
<dbReference type="InterPro" id="IPR002509">
    <property type="entry name" value="NODB_dom"/>
</dbReference>
<evidence type="ECO:0000259" key="1">
    <source>
        <dbReference type="PROSITE" id="PS51677"/>
    </source>
</evidence>
<name>C4Z6I4_LACE2</name>
<dbReference type="PANTHER" id="PTHR10587">
    <property type="entry name" value="GLYCOSYL TRANSFERASE-RELATED"/>
    <property type="match status" value="1"/>
</dbReference>
<organism evidence="2 3">
    <name type="scientific">Lachnospira eligens (strain ATCC 27750 / DSM 3376 / VPI C15-48 / C15-B4)</name>
    <name type="common">Eubacterium eligens</name>
    <dbReference type="NCBI Taxonomy" id="515620"/>
    <lineage>
        <taxon>Bacteria</taxon>
        <taxon>Bacillati</taxon>
        <taxon>Bacillota</taxon>
        <taxon>Clostridia</taxon>
        <taxon>Lachnospirales</taxon>
        <taxon>Lachnospiraceae</taxon>
        <taxon>Lachnospira</taxon>
    </lineage>
</organism>
<geneLocation type="plasmid" evidence="3">
    <name>pEubeli2</name>
</geneLocation>
<accession>C4Z6I4</accession>